<name>A0A3E0G6N0_9PSEU</name>
<accession>A0A3E0G6N0</accession>
<keyword evidence="2" id="KW-1185">Reference proteome</keyword>
<organism evidence="1 2">
    <name type="scientific">Kutzneria buriramensis</name>
    <dbReference type="NCBI Taxonomy" id="1045776"/>
    <lineage>
        <taxon>Bacteria</taxon>
        <taxon>Bacillati</taxon>
        <taxon>Actinomycetota</taxon>
        <taxon>Actinomycetes</taxon>
        <taxon>Pseudonocardiales</taxon>
        <taxon>Pseudonocardiaceae</taxon>
        <taxon>Kutzneria</taxon>
    </lineage>
</organism>
<reference evidence="1 2" key="1">
    <citation type="submission" date="2018-08" db="EMBL/GenBank/DDBJ databases">
        <title>Genomic Encyclopedia of Archaeal and Bacterial Type Strains, Phase II (KMG-II): from individual species to whole genera.</title>
        <authorList>
            <person name="Goeker M."/>
        </authorList>
    </citation>
    <scope>NUCLEOTIDE SEQUENCE [LARGE SCALE GENOMIC DNA]</scope>
    <source>
        <strain evidence="1 2">DSM 45791</strain>
    </source>
</reference>
<evidence type="ECO:0000313" key="1">
    <source>
        <dbReference type="EMBL" id="REH18258.1"/>
    </source>
</evidence>
<dbReference type="EMBL" id="QUNO01000036">
    <property type="protein sequence ID" value="REH18258.1"/>
    <property type="molecule type" value="Genomic_DNA"/>
</dbReference>
<sequence length="119" mass="12565">MIDERDDIGVAPPEDGVVALLLGRIVEASDPDLPVFGVRIKKALLGIRRCGDAKPLGLRDFVIHFVPVPVDLTTVPAELVAVCGFRIAPGEADLLLSTKGMPCTTCILLAPVTKRALPG</sequence>
<proteinExistence type="predicted"/>
<comment type="caution">
    <text evidence="1">The sequence shown here is derived from an EMBL/GenBank/DDBJ whole genome shotgun (WGS) entry which is preliminary data.</text>
</comment>
<gene>
    <name evidence="1" type="ORF">BCF44_13613</name>
</gene>
<evidence type="ECO:0000313" key="2">
    <source>
        <dbReference type="Proteomes" id="UP000256269"/>
    </source>
</evidence>
<dbReference type="AlphaFoldDB" id="A0A3E0G6N0"/>
<dbReference type="Proteomes" id="UP000256269">
    <property type="component" value="Unassembled WGS sequence"/>
</dbReference>
<protein>
    <submittedName>
        <fullName evidence="1">Uncharacterized protein</fullName>
    </submittedName>
</protein>